<sequence length="514" mass="58543">MDFVAAKSMLSQEERKGLAAFHLVSPLWLWACYYRWERISAKHFPLFRDFHRADFEPGTEPSHRYMRRLMKRHNIQRRSRPSPPQPEKKEVKLDTDLVKSALESIHAEISADRQERKKRKRISLQETEDAQQQAEESSESLSSYSSAKQITTDSSSNEATVTVHRPKLKRIMSPDSEPEDLQQKLQSFLPKEHSLILADNPLMHMAPGQAGEMMHEIEEAVFEEQKSVCAAHPPELEIYDPAKFDLDDSLTSTSDQMSSDSLLKSSSTEDKRGKKKKKSMDLALSRQPEEEEYTFSNKRRKRLTVKQREQARRKRLIRMELLVRRRTRASPDELKKINSQLRKLQRQASSKHRRQIHSSGDQSSDEVSSLDLSSSSSLSSCGEIAKKKPKRQINFHIAPFAVTTANNNQTLHPGFNQNVPTDATPHSFCGFNSPHIHSDPGGFVRSVGSSGSEDLFSPSSPNNRQDNAAQTVVAYNHHRHPHESSSSSSSESSNSRLDAFSDEEIVDEYLKNLI</sequence>
<feature type="compositionally biased region" description="Low complexity" evidence="1">
    <location>
        <begin position="441"/>
        <end position="452"/>
    </location>
</feature>
<gene>
    <name evidence="2" type="primary">CTDP1_3</name>
    <name evidence="2" type="ORF">Ciccas_006756</name>
</gene>
<feature type="region of interest" description="Disordered" evidence="1">
    <location>
        <begin position="331"/>
        <end position="386"/>
    </location>
</feature>
<protein>
    <submittedName>
        <fullName evidence="2">RNA polymerase II</fullName>
    </submittedName>
</protein>
<feature type="region of interest" description="Disordered" evidence="1">
    <location>
        <begin position="249"/>
        <end position="297"/>
    </location>
</feature>
<feature type="compositionally biased region" description="Low complexity" evidence="1">
    <location>
        <begin position="484"/>
        <end position="495"/>
    </location>
</feature>
<feature type="region of interest" description="Disordered" evidence="1">
    <location>
        <begin position="440"/>
        <end position="465"/>
    </location>
</feature>
<keyword evidence="3" id="KW-1185">Reference proteome</keyword>
<feature type="compositionally biased region" description="Low complexity" evidence="1">
    <location>
        <begin position="358"/>
        <end position="380"/>
    </location>
</feature>
<dbReference type="EMBL" id="JBJKFK010000945">
    <property type="protein sequence ID" value="KAL3314628.1"/>
    <property type="molecule type" value="Genomic_DNA"/>
</dbReference>
<evidence type="ECO:0000256" key="1">
    <source>
        <dbReference type="SAM" id="MobiDB-lite"/>
    </source>
</evidence>
<dbReference type="Proteomes" id="UP001626550">
    <property type="component" value="Unassembled WGS sequence"/>
</dbReference>
<feature type="compositionally biased region" description="Polar residues" evidence="1">
    <location>
        <begin position="150"/>
        <end position="160"/>
    </location>
</feature>
<organism evidence="2 3">
    <name type="scientific">Cichlidogyrus casuarinus</name>
    <dbReference type="NCBI Taxonomy" id="1844966"/>
    <lineage>
        <taxon>Eukaryota</taxon>
        <taxon>Metazoa</taxon>
        <taxon>Spiralia</taxon>
        <taxon>Lophotrochozoa</taxon>
        <taxon>Platyhelminthes</taxon>
        <taxon>Monogenea</taxon>
        <taxon>Monopisthocotylea</taxon>
        <taxon>Dactylogyridea</taxon>
        <taxon>Ancyrocephalidae</taxon>
        <taxon>Cichlidogyrus</taxon>
    </lineage>
</organism>
<feature type="compositionally biased region" description="Low complexity" evidence="1">
    <location>
        <begin position="130"/>
        <end position="149"/>
    </location>
</feature>
<comment type="caution">
    <text evidence="2">The sequence shown here is derived from an EMBL/GenBank/DDBJ whole genome shotgun (WGS) entry which is preliminary data.</text>
</comment>
<feature type="region of interest" description="Disordered" evidence="1">
    <location>
        <begin position="72"/>
        <end position="92"/>
    </location>
</feature>
<evidence type="ECO:0000313" key="3">
    <source>
        <dbReference type="Proteomes" id="UP001626550"/>
    </source>
</evidence>
<accession>A0ABD2Q5C5</accession>
<name>A0ABD2Q5C5_9PLAT</name>
<feature type="region of interest" description="Disordered" evidence="1">
    <location>
        <begin position="477"/>
        <end position="501"/>
    </location>
</feature>
<proteinExistence type="predicted"/>
<dbReference type="AlphaFoldDB" id="A0ABD2Q5C5"/>
<reference evidence="2 3" key="1">
    <citation type="submission" date="2024-11" db="EMBL/GenBank/DDBJ databases">
        <title>Adaptive evolution of stress response genes in parasites aligns with host niche diversity.</title>
        <authorList>
            <person name="Hahn C."/>
            <person name="Resl P."/>
        </authorList>
    </citation>
    <scope>NUCLEOTIDE SEQUENCE [LARGE SCALE GENOMIC DNA]</scope>
    <source>
        <strain evidence="2">EGGRZ-B1_66</strain>
        <tissue evidence="2">Body</tissue>
    </source>
</reference>
<feature type="compositionally biased region" description="Low complexity" evidence="1">
    <location>
        <begin position="249"/>
        <end position="266"/>
    </location>
</feature>
<feature type="compositionally biased region" description="Basic residues" evidence="1">
    <location>
        <begin position="343"/>
        <end position="356"/>
    </location>
</feature>
<feature type="region of interest" description="Disordered" evidence="1">
    <location>
        <begin position="108"/>
        <end position="182"/>
    </location>
</feature>
<evidence type="ECO:0000313" key="2">
    <source>
        <dbReference type="EMBL" id="KAL3314628.1"/>
    </source>
</evidence>